<reference evidence="4 5" key="1">
    <citation type="submission" date="2020-12" db="EMBL/GenBank/DDBJ databases">
        <title>FDA dAtabase for Regulatory Grade micrObial Sequences (FDA-ARGOS): Supporting development and validation of Infectious Disease Dx tests.</title>
        <authorList>
            <person name="Sproer C."/>
            <person name="Gronow S."/>
            <person name="Severitt S."/>
            <person name="Schroder I."/>
            <person name="Tallon L."/>
            <person name="Sadzewicz L."/>
            <person name="Zhao X."/>
            <person name="Boylan J."/>
            <person name="Ott S."/>
            <person name="Bowen H."/>
            <person name="Vavikolanu K."/>
            <person name="Mehta A."/>
            <person name="Aluvathingal J."/>
            <person name="Nadendla S."/>
            <person name="Lowell S."/>
            <person name="Myers T."/>
            <person name="Yan Y."/>
            <person name="Sichtig H."/>
        </authorList>
    </citation>
    <scope>NUCLEOTIDE SEQUENCE [LARGE SCALE GENOMIC DNA]</scope>
    <source>
        <strain evidence="4 5">FDAARGOS_881</strain>
        <plasmid evidence="4 5">unnamed1</plasmid>
    </source>
</reference>
<dbReference type="EMBL" id="CP065714">
    <property type="protein sequence ID" value="QPT11194.1"/>
    <property type="molecule type" value="Genomic_DNA"/>
</dbReference>
<dbReference type="SMART" id="SM00448">
    <property type="entry name" value="REC"/>
    <property type="match status" value="1"/>
</dbReference>
<gene>
    <name evidence="4" type="ORF">I6G38_20010</name>
</gene>
<evidence type="ECO:0000313" key="4">
    <source>
        <dbReference type="EMBL" id="QPT11194.1"/>
    </source>
</evidence>
<name>A0A7T3AEJ0_SPHPI</name>
<organism evidence="4 5">
    <name type="scientific">Sphingomonas paucimobilis</name>
    <name type="common">Pseudomonas paucimobilis</name>
    <dbReference type="NCBI Taxonomy" id="13689"/>
    <lineage>
        <taxon>Bacteria</taxon>
        <taxon>Pseudomonadati</taxon>
        <taxon>Pseudomonadota</taxon>
        <taxon>Alphaproteobacteria</taxon>
        <taxon>Sphingomonadales</taxon>
        <taxon>Sphingomonadaceae</taxon>
        <taxon>Sphingomonas</taxon>
    </lineage>
</organism>
<dbReference type="PANTHER" id="PTHR44591">
    <property type="entry name" value="STRESS RESPONSE REGULATOR PROTEIN 1"/>
    <property type="match status" value="1"/>
</dbReference>
<dbReference type="GO" id="GO:0000160">
    <property type="term" value="P:phosphorelay signal transduction system"/>
    <property type="evidence" value="ECO:0007669"/>
    <property type="project" value="InterPro"/>
</dbReference>
<feature type="modified residue" description="4-aspartylphosphate" evidence="2">
    <location>
        <position position="58"/>
    </location>
</feature>
<dbReference type="AlphaFoldDB" id="A0A7T3AEJ0"/>
<keyword evidence="4" id="KW-0614">Plasmid</keyword>
<dbReference type="RefSeq" id="WP_084280929.1">
    <property type="nucleotide sequence ID" value="NZ_CP065714.1"/>
</dbReference>
<dbReference type="PROSITE" id="PS50110">
    <property type="entry name" value="RESPONSE_REGULATORY"/>
    <property type="match status" value="1"/>
</dbReference>
<proteinExistence type="predicted"/>
<protein>
    <submittedName>
        <fullName evidence="4">Response regulator</fullName>
    </submittedName>
</protein>
<dbReference type="Pfam" id="PF00072">
    <property type="entry name" value="Response_reg"/>
    <property type="match status" value="1"/>
</dbReference>
<evidence type="ECO:0000256" key="2">
    <source>
        <dbReference type="PROSITE-ProRule" id="PRU00169"/>
    </source>
</evidence>
<accession>A0A7T3AEJ0</accession>
<sequence length="122" mass="13930">MRMIIRPIILVVEDEPIVRLFASDIIEEAGFEVLQAADATDAISTLEERSDVRVVFTDVDMPGGMDGIMLAICIRERWPDIQVIITSGRPWPQETKLPKNMVFFPKPYRQDRVLETVRKMAA</sequence>
<evidence type="ECO:0000256" key="1">
    <source>
        <dbReference type="ARBA" id="ARBA00022553"/>
    </source>
</evidence>
<geneLocation type="plasmid" evidence="4 5">
    <name>unnamed1</name>
</geneLocation>
<dbReference type="InterPro" id="IPR001789">
    <property type="entry name" value="Sig_transdc_resp-reg_receiver"/>
</dbReference>
<dbReference type="Proteomes" id="UP000594836">
    <property type="component" value="Plasmid unnamed1"/>
</dbReference>
<evidence type="ECO:0000313" key="5">
    <source>
        <dbReference type="Proteomes" id="UP000594836"/>
    </source>
</evidence>
<dbReference type="PANTHER" id="PTHR44591:SF3">
    <property type="entry name" value="RESPONSE REGULATORY DOMAIN-CONTAINING PROTEIN"/>
    <property type="match status" value="1"/>
</dbReference>
<dbReference type="SUPFAM" id="SSF52172">
    <property type="entry name" value="CheY-like"/>
    <property type="match status" value="1"/>
</dbReference>
<dbReference type="InterPro" id="IPR050595">
    <property type="entry name" value="Bact_response_regulator"/>
</dbReference>
<evidence type="ECO:0000259" key="3">
    <source>
        <dbReference type="PROSITE" id="PS50110"/>
    </source>
</evidence>
<keyword evidence="1 2" id="KW-0597">Phosphoprotein</keyword>
<feature type="domain" description="Response regulatory" evidence="3">
    <location>
        <begin position="8"/>
        <end position="121"/>
    </location>
</feature>
<dbReference type="Gene3D" id="3.40.50.2300">
    <property type="match status" value="1"/>
</dbReference>
<dbReference type="InterPro" id="IPR011006">
    <property type="entry name" value="CheY-like_superfamily"/>
</dbReference>